<keyword evidence="3" id="KW-0808">Transferase</keyword>
<feature type="domain" description="Glycosyltransferase subfamily 4-like N-terminal" evidence="2">
    <location>
        <begin position="26"/>
        <end position="186"/>
    </location>
</feature>
<dbReference type="Pfam" id="PF13579">
    <property type="entry name" value="Glyco_trans_4_4"/>
    <property type="match status" value="1"/>
</dbReference>
<dbReference type="EMBL" id="MZZJ01000003">
    <property type="protein sequence ID" value="RXE53163.1"/>
    <property type="molecule type" value="Genomic_DNA"/>
</dbReference>
<feature type="domain" description="Glycosyl transferase family 1" evidence="1">
    <location>
        <begin position="198"/>
        <end position="349"/>
    </location>
</feature>
<protein>
    <submittedName>
        <fullName evidence="3">Glycosyltransferase family 1 protein</fullName>
    </submittedName>
</protein>
<gene>
    <name evidence="3" type="ORF">B4O85_06640</name>
</gene>
<dbReference type="AlphaFoldDB" id="A0A4Q0HV21"/>
<evidence type="ECO:0000259" key="2">
    <source>
        <dbReference type="Pfam" id="PF13579"/>
    </source>
</evidence>
<organism evidence="3 4">
    <name type="scientific">Pseudomonas azotoformans</name>
    <dbReference type="NCBI Taxonomy" id="47878"/>
    <lineage>
        <taxon>Bacteria</taxon>
        <taxon>Pseudomonadati</taxon>
        <taxon>Pseudomonadota</taxon>
        <taxon>Gammaproteobacteria</taxon>
        <taxon>Pseudomonadales</taxon>
        <taxon>Pseudomonadaceae</taxon>
        <taxon>Pseudomonas</taxon>
    </lineage>
</organism>
<comment type="caution">
    <text evidence="3">The sequence shown here is derived from an EMBL/GenBank/DDBJ whole genome shotgun (WGS) entry which is preliminary data.</text>
</comment>
<reference evidence="3 4" key="1">
    <citation type="submission" date="2017-03" db="EMBL/GenBank/DDBJ databases">
        <title>Pseudomonas azotoformans: Salt tolerant bacteria having multiple plant growth promoting attributes.</title>
        <authorList>
            <person name="Srivastava A.K."/>
            <person name="Sharma A."/>
            <person name="Srivastava A.K."/>
            <person name="Jamali H."/>
            <person name="Yadav J."/>
            <person name="Srivastava R."/>
            <person name="Kashyap P.L."/>
            <person name="Chakdar H."/>
            <person name="Saxena A.K."/>
        </authorList>
    </citation>
    <scope>NUCLEOTIDE SEQUENCE [LARGE SCALE GENOMIC DNA]</scope>
    <source>
        <strain evidence="3 4">SC 14</strain>
    </source>
</reference>
<accession>A0A4Q0HV21</accession>
<sequence>MVLGNDFEKVRSVKIVYVITRSDVIGGASVHLLDLALGSSKAGHSVDVLVGGEGVFNTRARDLGLSCHSLKYLVREISPGKDIRAFFELRAMLSKLKPDLVHVHSSKAGILGRLAAKSLGLPAVFTAHGWAFTEGVSEKRRFVYRNIERVMARFSDQILTVSEFDRQLALKAKVGDEETVLTIHNGMPEVGSNRVSFTQSDQIRLIMVARFEVPKNQKFLLEALAKVETKNWELELVGDGPTLESARKLAAQLGIAEKVVFSGACDDVPIRLSRSDVFILISDWEGLPLTILEAMRSGLAVIASNVGGVSELVANGDNGFVVDRGDQQGLVDALTQLIKSAELRKKQGISGQYRYRTNFTFDIMLDKILKIYQKVLDRTK</sequence>
<dbReference type="CDD" id="cd03808">
    <property type="entry name" value="GT4_CapM-like"/>
    <property type="match status" value="1"/>
</dbReference>
<dbReference type="PANTHER" id="PTHR12526">
    <property type="entry name" value="GLYCOSYLTRANSFERASE"/>
    <property type="match status" value="1"/>
</dbReference>
<dbReference type="GO" id="GO:0016757">
    <property type="term" value="F:glycosyltransferase activity"/>
    <property type="evidence" value="ECO:0007669"/>
    <property type="project" value="InterPro"/>
</dbReference>
<evidence type="ECO:0000313" key="3">
    <source>
        <dbReference type="EMBL" id="RXE53163.1"/>
    </source>
</evidence>
<evidence type="ECO:0000259" key="1">
    <source>
        <dbReference type="Pfam" id="PF00534"/>
    </source>
</evidence>
<evidence type="ECO:0000313" key="4">
    <source>
        <dbReference type="Proteomes" id="UP000290481"/>
    </source>
</evidence>
<dbReference type="SUPFAM" id="SSF53756">
    <property type="entry name" value="UDP-Glycosyltransferase/glycogen phosphorylase"/>
    <property type="match status" value="1"/>
</dbReference>
<dbReference type="InterPro" id="IPR028098">
    <property type="entry name" value="Glyco_trans_4-like_N"/>
</dbReference>
<dbReference type="Gene3D" id="3.40.50.2000">
    <property type="entry name" value="Glycogen Phosphorylase B"/>
    <property type="match status" value="2"/>
</dbReference>
<dbReference type="InterPro" id="IPR001296">
    <property type="entry name" value="Glyco_trans_1"/>
</dbReference>
<dbReference type="Pfam" id="PF00534">
    <property type="entry name" value="Glycos_transf_1"/>
    <property type="match status" value="1"/>
</dbReference>
<name>A0A4Q0HV21_PSEAZ</name>
<dbReference type="Proteomes" id="UP000290481">
    <property type="component" value="Unassembled WGS sequence"/>
</dbReference>
<dbReference type="GO" id="GO:1901135">
    <property type="term" value="P:carbohydrate derivative metabolic process"/>
    <property type="evidence" value="ECO:0007669"/>
    <property type="project" value="UniProtKB-ARBA"/>
</dbReference>
<proteinExistence type="predicted"/>